<dbReference type="STRING" id="644358.A0A0C4DYL5"/>
<dbReference type="Pfam" id="PF20238">
    <property type="entry name" value="BIM1-like_dom"/>
    <property type="match status" value="1"/>
</dbReference>
<evidence type="ECO:0000256" key="5">
    <source>
        <dbReference type="ARBA" id="ARBA00023136"/>
    </source>
</evidence>
<dbReference type="AlphaFoldDB" id="A0A0C4DYL5"/>
<evidence type="ECO:0000313" key="11">
    <source>
        <dbReference type="EnsemblFungi" id="MAPG_05141T0"/>
    </source>
</evidence>
<dbReference type="InterPro" id="IPR046530">
    <property type="entry name" value="BIM1-like_dom"/>
</dbReference>
<dbReference type="VEuPathDB" id="FungiDB:MAPG_05141"/>
<dbReference type="Proteomes" id="UP000011715">
    <property type="component" value="Unassembled WGS sequence"/>
</dbReference>
<proteinExistence type="predicted"/>
<evidence type="ECO:0000256" key="6">
    <source>
        <dbReference type="ARBA" id="ARBA00023180"/>
    </source>
</evidence>
<keyword evidence="4" id="KW-0732">Signal</keyword>
<dbReference type="GO" id="GO:0098552">
    <property type="term" value="C:side of membrane"/>
    <property type="evidence" value="ECO:0007669"/>
    <property type="project" value="UniProtKB-KW"/>
</dbReference>
<dbReference type="PANTHER" id="PTHR34992:SF2">
    <property type="entry name" value="COPPER ACQUISITION FACTOR BIM1-LIKE DOMAIN-CONTAINING PROTEIN"/>
    <property type="match status" value="1"/>
</dbReference>
<gene>
    <name evidence="10" type="ORF">MAPG_05141</name>
</gene>
<dbReference type="CDD" id="cd21176">
    <property type="entry name" value="LPMO_auxiliary-like"/>
    <property type="match status" value="1"/>
</dbReference>
<dbReference type="GO" id="GO:0005886">
    <property type="term" value="C:plasma membrane"/>
    <property type="evidence" value="ECO:0007669"/>
    <property type="project" value="UniProtKB-SubCell"/>
</dbReference>
<feature type="region of interest" description="Disordered" evidence="8">
    <location>
        <begin position="62"/>
        <end position="107"/>
    </location>
</feature>
<name>A0A0C4DYL5_MAGP6</name>
<dbReference type="EMBL" id="GL876969">
    <property type="protein sequence ID" value="KLU86122.1"/>
    <property type="molecule type" value="Genomic_DNA"/>
</dbReference>
<evidence type="ECO:0000313" key="10">
    <source>
        <dbReference type="EMBL" id="KLU86122.1"/>
    </source>
</evidence>
<reference evidence="10" key="3">
    <citation type="submission" date="2011-03" db="EMBL/GenBank/DDBJ databases">
        <title>Annotation of Magnaporthe poae ATCC 64411.</title>
        <authorList>
            <person name="Ma L.-J."/>
            <person name="Dead R."/>
            <person name="Young S.K."/>
            <person name="Zeng Q."/>
            <person name="Gargeya S."/>
            <person name="Fitzgerald M."/>
            <person name="Haas B."/>
            <person name="Abouelleil A."/>
            <person name="Alvarado L."/>
            <person name="Arachchi H.M."/>
            <person name="Berlin A."/>
            <person name="Brown A."/>
            <person name="Chapman S.B."/>
            <person name="Chen Z."/>
            <person name="Dunbar C."/>
            <person name="Freedman E."/>
            <person name="Gearin G."/>
            <person name="Gellesch M."/>
            <person name="Goldberg J."/>
            <person name="Griggs A."/>
            <person name="Gujja S."/>
            <person name="Heiman D."/>
            <person name="Howarth C."/>
            <person name="Larson L."/>
            <person name="Lui A."/>
            <person name="MacDonald P.J.P."/>
            <person name="Mehta T."/>
            <person name="Montmayeur A."/>
            <person name="Murphy C."/>
            <person name="Neiman D."/>
            <person name="Pearson M."/>
            <person name="Priest M."/>
            <person name="Roberts A."/>
            <person name="Saif S."/>
            <person name="Shea T."/>
            <person name="Shenoy N."/>
            <person name="Sisk P."/>
            <person name="Stolte C."/>
            <person name="Sykes S."/>
            <person name="Yandava C."/>
            <person name="Wortman J."/>
            <person name="Nusbaum C."/>
            <person name="Birren B."/>
        </authorList>
    </citation>
    <scope>NUCLEOTIDE SEQUENCE</scope>
    <source>
        <strain evidence="10">ATCC 64411</strain>
    </source>
</reference>
<feature type="domain" description="Copper acquisition factor BIM1-like" evidence="9">
    <location>
        <begin position="128"/>
        <end position="277"/>
    </location>
</feature>
<dbReference type="PANTHER" id="PTHR34992">
    <property type="entry name" value="HYPHAL ANASTAMOSIS-7 PROTEIN"/>
    <property type="match status" value="1"/>
</dbReference>
<evidence type="ECO:0000256" key="1">
    <source>
        <dbReference type="ARBA" id="ARBA00004609"/>
    </source>
</evidence>
<protein>
    <recommendedName>
        <fullName evidence="9">Copper acquisition factor BIM1-like domain-containing protein</fullName>
    </recommendedName>
</protein>
<dbReference type="OrthoDB" id="5333578at2759"/>
<dbReference type="EnsemblFungi" id="MAPG_05141T0">
    <property type="protein sequence ID" value="MAPG_05141T0"/>
    <property type="gene ID" value="MAPG_05141"/>
</dbReference>
<dbReference type="eggNOG" id="ENOG502S92W">
    <property type="taxonomic scope" value="Eukaryota"/>
</dbReference>
<keyword evidence="2" id="KW-1003">Cell membrane</keyword>
<evidence type="ECO:0000256" key="4">
    <source>
        <dbReference type="ARBA" id="ARBA00022729"/>
    </source>
</evidence>
<reference evidence="11" key="5">
    <citation type="submission" date="2015-06" db="UniProtKB">
        <authorList>
            <consortium name="EnsemblFungi"/>
        </authorList>
    </citation>
    <scope>IDENTIFICATION</scope>
    <source>
        <strain evidence="11">ATCC 64411</strain>
    </source>
</reference>
<keyword evidence="7" id="KW-0449">Lipoprotein</keyword>
<keyword evidence="5" id="KW-0472">Membrane</keyword>
<accession>A0A0C4DYL5</accession>
<evidence type="ECO:0000256" key="2">
    <source>
        <dbReference type="ARBA" id="ARBA00022475"/>
    </source>
</evidence>
<dbReference type="InterPro" id="IPR046936">
    <property type="entry name" value="BIM1-like"/>
</dbReference>
<reference evidence="11" key="4">
    <citation type="journal article" date="2015" name="G3 (Bethesda)">
        <title>Genome sequences of three phytopathogenic species of the Magnaporthaceae family of fungi.</title>
        <authorList>
            <person name="Okagaki L.H."/>
            <person name="Nunes C.C."/>
            <person name="Sailsbery J."/>
            <person name="Clay B."/>
            <person name="Brown D."/>
            <person name="John T."/>
            <person name="Oh Y."/>
            <person name="Young N."/>
            <person name="Fitzgerald M."/>
            <person name="Haas B.J."/>
            <person name="Zeng Q."/>
            <person name="Young S."/>
            <person name="Adiconis X."/>
            <person name="Fan L."/>
            <person name="Levin J.Z."/>
            <person name="Mitchell T.K."/>
            <person name="Okubara P.A."/>
            <person name="Farman M.L."/>
            <person name="Kohn L.M."/>
            <person name="Birren B."/>
            <person name="Ma L.-J."/>
            <person name="Dean R.A."/>
        </authorList>
    </citation>
    <scope>NUCLEOTIDE SEQUENCE</scope>
    <source>
        <strain evidence="11">ATCC 64411 / 73-15</strain>
    </source>
</reference>
<organism evidence="11 12">
    <name type="scientific">Magnaporthiopsis poae (strain ATCC 64411 / 73-15)</name>
    <name type="common">Kentucky bluegrass fungus</name>
    <name type="synonym">Magnaporthe poae</name>
    <dbReference type="NCBI Taxonomy" id="644358"/>
    <lineage>
        <taxon>Eukaryota</taxon>
        <taxon>Fungi</taxon>
        <taxon>Dikarya</taxon>
        <taxon>Ascomycota</taxon>
        <taxon>Pezizomycotina</taxon>
        <taxon>Sordariomycetes</taxon>
        <taxon>Sordariomycetidae</taxon>
        <taxon>Magnaporthales</taxon>
        <taxon>Magnaporthaceae</taxon>
        <taxon>Magnaporthiopsis</taxon>
    </lineage>
</organism>
<reference evidence="10" key="1">
    <citation type="submission" date="2010-05" db="EMBL/GenBank/DDBJ databases">
        <title>The Genome Sequence of Magnaporthe poae strain ATCC 64411.</title>
        <authorList>
            <consortium name="The Broad Institute Genome Sequencing Platform"/>
            <consortium name="Broad Institute Genome Sequencing Center for Infectious Disease"/>
            <person name="Ma L.-J."/>
            <person name="Dead R."/>
            <person name="Young S."/>
            <person name="Zeng Q."/>
            <person name="Koehrsen M."/>
            <person name="Alvarado L."/>
            <person name="Berlin A."/>
            <person name="Chapman S.B."/>
            <person name="Chen Z."/>
            <person name="Freedman E."/>
            <person name="Gellesch M."/>
            <person name="Goldberg J."/>
            <person name="Griggs A."/>
            <person name="Gujja S."/>
            <person name="Heilman E.R."/>
            <person name="Heiman D."/>
            <person name="Hepburn T."/>
            <person name="Howarth C."/>
            <person name="Jen D."/>
            <person name="Larson L."/>
            <person name="Mehta T."/>
            <person name="Neiman D."/>
            <person name="Pearson M."/>
            <person name="Roberts A."/>
            <person name="Saif S."/>
            <person name="Shea T."/>
            <person name="Shenoy N."/>
            <person name="Sisk P."/>
            <person name="Stolte C."/>
            <person name="Sykes S."/>
            <person name="Walk T."/>
            <person name="White J."/>
            <person name="Yandava C."/>
            <person name="Haas B."/>
            <person name="Nusbaum C."/>
            <person name="Birren B."/>
        </authorList>
    </citation>
    <scope>NUCLEOTIDE SEQUENCE</scope>
    <source>
        <strain evidence="10">ATCC 64411</strain>
    </source>
</reference>
<comment type="subcellular location">
    <subcellularLocation>
        <location evidence="1">Cell membrane</location>
        <topology evidence="1">Lipid-anchor</topology>
        <topology evidence="1">GPI-anchor</topology>
    </subcellularLocation>
</comment>
<evidence type="ECO:0000256" key="3">
    <source>
        <dbReference type="ARBA" id="ARBA00022622"/>
    </source>
</evidence>
<evidence type="ECO:0000313" key="12">
    <source>
        <dbReference type="Proteomes" id="UP000011715"/>
    </source>
</evidence>
<reference evidence="12" key="2">
    <citation type="submission" date="2010-05" db="EMBL/GenBank/DDBJ databases">
        <title>The genome sequence of Magnaporthe poae strain ATCC 64411.</title>
        <authorList>
            <person name="Ma L.-J."/>
            <person name="Dead R."/>
            <person name="Young S."/>
            <person name="Zeng Q."/>
            <person name="Koehrsen M."/>
            <person name="Alvarado L."/>
            <person name="Berlin A."/>
            <person name="Chapman S.B."/>
            <person name="Chen Z."/>
            <person name="Freedman E."/>
            <person name="Gellesch M."/>
            <person name="Goldberg J."/>
            <person name="Griggs A."/>
            <person name="Gujja S."/>
            <person name="Heilman E.R."/>
            <person name="Heiman D."/>
            <person name="Hepburn T."/>
            <person name="Howarth C."/>
            <person name="Jen D."/>
            <person name="Larson L."/>
            <person name="Mehta T."/>
            <person name="Neiman D."/>
            <person name="Pearson M."/>
            <person name="Roberts A."/>
            <person name="Saif S."/>
            <person name="Shea T."/>
            <person name="Shenoy N."/>
            <person name="Sisk P."/>
            <person name="Stolte C."/>
            <person name="Sykes S."/>
            <person name="Walk T."/>
            <person name="White J."/>
            <person name="Yandava C."/>
            <person name="Haas B."/>
            <person name="Nusbaum C."/>
            <person name="Birren B."/>
        </authorList>
    </citation>
    <scope>NUCLEOTIDE SEQUENCE [LARGE SCALE GENOMIC DNA]</scope>
    <source>
        <strain evidence="12">ATCC 64411 / 73-15</strain>
    </source>
</reference>
<keyword evidence="3" id="KW-0336">GPI-anchor</keyword>
<sequence>MRHDVVDGILSIAQGSFRRTTHTADQTRGGWQQLRWVLKYVDTSAHPTFSFFPFPAHPPVPGSRAAVDRDSVTLGGRSKTQERTNRPSHSHQPLPFSVYSQPNQRSPKSKMVTAPLLALAALTPLAAAHFGLTQPSWRADTLSDTAPARYSQWTYPCAGVLSNDTGVNVTDWPLDGGSVVLDLHHDWTYLHVNLGLLVGDDPRATVTSFNMSLTGPTFWNVTGKGTLFIEKLALPAGFTPREGQRASIQVVTPGATGSALYNCADIRFTRNATTLSSSQYKTSDGIAFVTSNQRERNREP</sequence>
<keyword evidence="12" id="KW-1185">Reference proteome</keyword>
<evidence type="ECO:0000256" key="7">
    <source>
        <dbReference type="ARBA" id="ARBA00023288"/>
    </source>
</evidence>
<dbReference type="EMBL" id="ADBL01001214">
    <property type="status" value="NOT_ANNOTATED_CDS"/>
    <property type="molecule type" value="Genomic_DNA"/>
</dbReference>
<evidence type="ECO:0000259" key="9">
    <source>
        <dbReference type="Pfam" id="PF20238"/>
    </source>
</evidence>
<keyword evidence="6" id="KW-0325">Glycoprotein</keyword>
<evidence type="ECO:0000256" key="8">
    <source>
        <dbReference type="SAM" id="MobiDB-lite"/>
    </source>
</evidence>